<dbReference type="Pfam" id="PF01613">
    <property type="entry name" value="Flavin_Reduct"/>
    <property type="match status" value="1"/>
</dbReference>
<feature type="domain" description="Flavin reductase like" evidence="3">
    <location>
        <begin position="21"/>
        <end position="167"/>
    </location>
</feature>
<dbReference type="SMART" id="SM00903">
    <property type="entry name" value="Flavin_Reduct"/>
    <property type="match status" value="1"/>
</dbReference>
<dbReference type="PANTHER" id="PTHR30466">
    <property type="entry name" value="FLAVIN REDUCTASE"/>
    <property type="match status" value="1"/>
</dbReference>
<reference evidence="4 5" key="1">
    <citation type="submission" date="2020-07" db="EMBL/GenBank/DDBJ databases">
        <title>Sequencing the genomes of 1000 actinobacteria strains.</title>
        <authorList>
            <person name="Klenk H.-P."/>
        </authorList>
    </citation>
    <scope>NUCLEOTIDE SEQUENCE [LARGE SCALE GENOMIC DNA]</scope>
    <source>
        <strain evidence="4 5">DSM 43814</strain>
    </source>
</reference>
<keyword evidence="5" id="KW-1185">Reference proteome</keyword>
<dbReference type="Gene3D" id="2.30.110.10">
    <property type="entry name" value="Electron Transport, Fmn-binding Protein, Chain A"/>
    <property type="match status" value="1"/>
</dbReference>
<keyword evidence="2" id="KW-0560">Oxidoreductase</keyword>
<sequence length="196" mass="20227">MTSRTGTTAGRVDPGAFRHVLGLFCTGVTIITAAGDGVRPVGFTCQSFVSLSLDPPLVSFSVSRTSRSWPLIRARGAFGVNILTAEQEGLCRTFASRATDKFGGVDWTPGPVTGSPRLPGSLAWVECTVEAEYPGGDHVIAVGRVRDLEVVDGDADPLLFFLAGFRRPAPAVPPVPAVPGSVLAAGGTVPAVPGTP</sequence>
<evidence type="ECO:0000256" key="1">
    <source>
        <dbReference type="ARBA" id="ARBA00008898"/>
    </source>
</evidence>
<dbReference type="PANTHER" id="PTHR30466:SF11">
    <property type="entry name" value="FLAVIN-DEPENDENT MONOOXYGENASE, REDUCTASE SUBUNIT HSAB"/>
    <property type="match status" value="1"/>
</dbReference>
<evidence type="ECO:0000256" key="2">
    <source>
        <dbReference type="ARBA" id="ARBA00023002"/>
    </source>
</evidence>
<dbReference type="InterPro" id="IPR002563">
    <property type="entry name" value="Flavin_Rdtase-like_dom"/>
</dbReference>
<accession>A0ABX2RSA4</accession>
<dbReference type="EMBL" id="JACCCQ010000001">
    <property type="protein sequence ID" value="NYF58119.1"/>
    <property type="molecule type" value="Genomic_DNA"/>
</dbReference>
<evidence type="ECO:0000313" key="5">
    <source>
        <dbReference type="Proteomes" id="UP000631553"/>
    </source>
</evidence>
<evidence type="ECO:0000313" key="4">
    <source>
        <dbReference type="EMBL" id="NYF58119.1"/>
    </source>
</evidence>
<comment type="caution">
    <text evidence="4">The sequence shown here is derived from an EMBL/GenBank/DDBJ whole genome shotgun (WGS) entry which is preliminary data.</text>
</comment>
<proteinExistence type="inferred from homology"/>
<comment type="similarity">
    <text evidence="1">Belongs to the non-flavoprotein flavin reductase family.</text>
</comment>
<organism evidence="4 5">
    <name type="scientific">Micromonospora purpureochromogenes</name>
    <dbReference type="NCBI Taxonomy" id="47872"/>
    <lineage>
        <taxon>Bacteria</taxon>
        <taxon>Bacillati</taxon>
        <taxon>Actinomycetota</taxon>
        <taxon>Actinomycetes</taxon>
        <taxon>Micromonosporales</taxon>
        <taxon>Micromonosporaceae</taxon>
        <taxon>Micromonospora</taxon>
    </lineage>
</organism>
<protein>
    <submittedName>
        <fullName evidence="4">Flavin reductase (DIM6/NTAB) family NADH-FMN oxidoreductase RutF</fullName>
    </submittedName>
</protein>
<gene>
    <name evidence="4" type="ORF">HDA35_003950</name>
</gene>
<evidence type="ECO:0000259" key="3">
    <source>
        <dbReference type="SMART" id="SM00903"/>
    </source>
</evidence>
<dbReference type="Proteomes" id="UP000631553">
    <property type="component" value="Unassembled WGS sequence"/>
</dbReference>
<dbReference type="SUPFAM" id="SSF50475">
    <property type="entry name" value="FMN-binding split barrel"/>
    <property type="match status" value="1"/>
</dbReference>
<dbReference type="InterPro" id="IPR050268">
    <property type="entry name" value="NADH-dep_flavin_reductase"/>
</dbReference>
<dbReference type="InterPro" id="IPR012349">
    <property type="entry name" value="Split_barrel_FMN-bd"/>
</dbReference>
<name>A0ABX2RSA4_9ACTN</name>
<dbReference type="RefSeq" id="WP_179804062.1">
    <property type="nucleotide sequence ID" value="NZ_JACCCQ010000001.1"/>
</dbReference>